<proteinExistence type="predicted"/>
<accession>G7L8K7</accession>
<reference evidence="1 3" key="1">
    <citation type="journal article" date="2011" name="Nature">
        <title>The Medicago genome provides insight into the evolution of rhizobial symbioses.</title>
        <authorList>
            <person name="Young N.D."/>
            <person name="Debelle F."/>
            <person name="Oldroyd G.E."/>
            <person name="Geurts R."/>
            <person name="Cannon S.B."/>
            <person name="Udvardi M.K."/>
            <person name="Benedito V.A."/>
            <person name="Mayer K.F."/>
            <person name="Gouzy J."/>
            <person name="Schoof H."/>
            <person name="Van de Peer Y."/>
            <person name="Proost S."/>
            <person name="Cook D.R."/>
            <person name="Meyers B.C."/>
            <person name="Spannagl M."/>
            <person name="Cheung F."/>
            <person name="De Mita S."/>
            <person name="Krishnakumar V."/>
            <person name="Gundlach H."/>
            <person name="Zhou S."/>
            <person name="Mudge J."/>
            <person name="Bharti A.K."/>
            <person name="Murray J.D."/>
            <person name="Naoumkina M.A."/>
            <person name="Rosen B."/>
            <person name="Silverstein K.A."/>
            <person name="Tang H."/>
            <person name="Rombauts S."/>
            <person name="Zhao P.X."/>
            <person name="Zhou P."/>
            <person name="Barbe V."/>
            <person name="Bardou P."/>
            <person name="Bechner M."/>
            <person name="Bellec A."/>
            <person name="Berger A."/>
            <person name="Berges H."/>
            <person name="Bidwell S."/>
            <person name="Bisseling T."/>
            <person name="Choisne N."/>
            <person name="Couloux A."/>
            <person name="Denny R."/>
            <person name="Deshpande S."/>
            <person name="Dai X."/>
            <person name="Doyle J.J."/>
            <person name="Dudez A.M."/>
            <person name="Farmer A.D."/>
            <person name="Fouteau S."/>
            <person name="Franken C."/>
            <person name="Gibelin C."/>
            <person name="Gish J."/>
            <person name="Goldstein S."/>
            <person name="Gonzalez A.J."/>
            <person name="Green P.J."/>
            <person name="Hallab A."/>
            <person name="Hartog M."/>
            <person name="Hua A."/>
            <person name="Humphray S.J."/>
            <person name="Jeong D.H."/>
            <person name="Jing Y."/>
            <person name="Jocker A."/>
            <person name="Kenton S.M."/>
            <person name="Kim D.J."/>
            <person name="Klee K."/>
            <person name="Lai H."/>
            <person name="Lang C."/>
            <person name="Lin S."/>
            <person name="Macmil S.L."/>
            <person name="Magdelenat G."/>
            <person name="Matthews L."/>
            <person name="McCorrison J."/>
            <person name="Monaghan E.L."/>
            <person name="Mun J.H."/>
            <person name="Najar F.Z."/>
            <person name="Nicholson C."/>
            <person name="Noirot C."/>
            <person name="O'Bleness M."/>
            <person name="Paule C.R."/>
            <person name="Poulain J."/>
            <person name="Prion F."/>
            <person name="Qin B."/>
            <person name="Qu C."/>
            <person name="Retzel E.F."/>
            <person name="Riddle C."/>
            <person name="Sallet E."/>
            <person name="Samain S."/>
            <person name="Samson N."/>
            <person name="Sanders I."/>
            <person name="Saurat O."/>
            <person name="Scarpelli C."/>
            <person name="Schiex T."/>
            <person name="Segurens B."/>
            <person name="Severin A.J."/>
            <person name="Sherrier D.J."/>
            <person name="Shi R."/>
            <person name="Sims S."/>
            <person name="Singer S.R."/>
            <person name="Sinharoy S."/>
            <person name="Sterck L."/>
            <person name="Viollet A."/>
            <person name="Wang B.B."/>
            <person name="Wang K."/>
            <person name="Wang M."/>
            <person name="Wang X."/>
            <person name="Warfsmann J."/>
            <person name="Weissenbach J."/>
            <person name="White D.D."/>
            <person name="White J.D."/>
            <person name="Wiley G.B."/>
            <person name="Wincker P."/>
            <person name="Xing Y."/>
            <person name="Yang L."/>
            <person name="Yao Z."/>
            <person name="Ying F."/>
            <person name="Zhai J."/>
            <person name="Zhou L."/>
            <person name="Zuber A."/>
            <person name="Denarie J."/>
            <person name="Dixon R.A."/>
            <person name="May G.D."/>
            <person name="Schwartz D.C."/>
            <person name="Rogers J."/>
            <person name="Quetier F."/>
            <person name="Town C.D."/>
            <person name="Roe B.A."/>
        </authorList>
    </citation>
    <scope>NUCLEOTIDE SEQUENCE [LARGE SCALE GENOMIC DNA]</scope>
    <source>
        <strain evidence="1">A17</strain>
        <strain evidence="2 3">cv. Jemalong A17</strain>
    </source>
</reference>
<organism evidence="1 3">
    <name type="scientific">Medicago truncatula</name>
    <name type="common">Barrel medic</name>
    <name type="synonym">Medicago tribuloides</name>
    <dbReference type="NCBI Taxonomy" id="3880"/>
    <lineage>
        <taxon>Eukaryota</taxon>
        <taxon>Viridiplantae</taxon>
        <taxon>Streptophyta</taxon>
        <taxon>Embryophyta</taxon>
        <taxon>Tracheophyta</taxon>
        <taxon>Spermatophyta</taxon>
        <taxon>Magnoliopsida</taxon>
        <taxon>eudicotyledons</taxon>
        <taxon>Gunneridae</taxon>
        <taxon>Pentapetalae</taxon>
        <taxon>rosids</taxon>
        <taxon>fabids</taxon>
        <taxon>Fabales</taxon>
        <taxon>Fabaceae</taxon>
        <taxon>Papilionoideae</taxon>
        <taxon>50 kb inversion clade</taxon>
        <taxon>NPAAA clade</taxon>
        <taxon>Hologalegina</taxon>
        <taxon>IRL clade</taxon>
        <taxon>Trifolieae</taxon>
        <taxon>Medicago</taxon>
    </lineage>
</organism>
<dbReference type="eggNOG" id="KOG2783">
    <property type="taxonomic scope" value="Eukaryota"/>
</dbReference>
<gene>
    <name evidence="1" type="ordered locus">MTR_8g046320</name>
</gene>
<keyword evidence="3" id="KW-1185">Reference proteome</keyword>
<name>G7L8K7_MEDTR</name>
<protein>
    <submittedName>
        <fullName evidence="1 2">Uncharacterized protein</fullName>
    </submittedName>
</protein>
<dbReference type="HOGENOM" id="CLU_1613305_0_0_1"/>
<evidence type="ECO:0000313" key="1">
    <source>
        <dbReference type="EMBL" id="AET02731.1"/>
    </source>
</evidence>
<evidence type="ECO:0000313" key="2">
    <source>
        <dbReference type="EnsemblPlants" id="AET02731"/>
    </source>
</evidence>
<evidence type="ECO:0000313" key="3">
    <source>
        <dbReference type="Proteomes" id="UP000002051"/>
    </source>
</evidence>
<reference evidence="1 3" key="2">
    <citation type="journal article" date="2014" name="BMC Genomics">
        <title>An improved genome release (version Mt4.0) for the model legume Medicago truncatula.</title>
        <authorList>
            <person name="Tang H."/>
            <person name="Krishnakumar V."/>
            <person name="Bidwell S."/>
            <person name="Rosen B."/>
            <person name="Chan A."/>
            <person name="Zhou S."/>
            <person name="Gentzbittel L."/>
            <person name="Childs K.L."/>
            <person name="Yandell M."/>
            <person name="Gundlach H."/>
            <person name="Mayer K.F."/>
            <person name="Schwartz D.C."/>
            <person name="Town C.D."/>
        </authorList>
    </citation>
    <scope>GENOME REANNOTATION</scope>
    <source>
        <strain evidence="2 3">cv. Jemalong A17</strain>
    </source>
</reference>
<reference evidence="2" key="3">
    <citation type="submission" date="2015-04" db="UniProtKB">
        <authorList>
            <consortium name="EnsemblPlants"/>
        </authorList>
    </citation>
    <scope>IDENTIFICATION</scope>
    <source>
        <strain evidence="2">cv. Jemalong A17</strain>
    </source>
</reference>
<dbReference type="EnsemblPlants" id="AET02731">
    <property type="protein sequence ID" value="AET02731"/>
    <property type="gene ID" value="MTR_8g046320"/>
</dbReference>
<dbReference type="EMBL" id="CM001224">
    <property type="protein sequence ID" value="AET02731.1"/>
    <property type="molecule type" value="Genomic_DNA"/>
</dbReference>
<dbReference type="STRING" id="3880.G7L8K7"/>
<dbReference type="AlphaFoldDB" id="G7L8K7"/>
<dbReference type="PaxDb" id="3880-AET02731"/>
<sequence>MKNEALNSVQEYAASCHVSSPSCHDGADDSTILYLIRLHRATFLLDRAIIFPVATQKLNRSIVRRCPANVPRLFQTSTSILRHISNRYYGKYAIRDDPKNNVPDNIFSKLGTQLYMRDIEECNIHYFDTNYSIKFNKFDNHCPIVSVKQVLNNTSKNWFPKAPPI</sequence>
<dbReference type="Proteomes" id="UP000002051">
    <property type="component" value="Chromosome 8"/>
</dbReference>